<dbReference type="GO" id="GO:0003700">
    <property type="term" value="F:DNA-binding transcription factor activity"/>
    <property type="evidence" value="ECO:0007669"/>
    <property type="project" value="TreeGrafter"/>
</dbReference>
<dbReference type="Pfam" id="PF13377">
    <property type="entry name" value="Peripla_BP_3"/>
    <property type="match status" value="1"/>
</dbReference>
<evidence type="ECO:0000259" key="4">
    <source>
        <dbReference type="Pfam" id="PF13377"/>
    </source>
</evidence>
<keyword evidence="3" id="KW-0804">Transcription</keyword>
<dbReference type="EMBL" id="JBBFGL010000001">
    <property type="protein sequence ID" value="MEJ5194809.1"/>
    <property type="molecule type" value="Genomic_DNA"/>
</dbReference>
<dbReference type="PANTHER" id="PTHR30146:SF153">
    <property type="entry name" value="LACTOSE OPERON REPRESSOR"/>
    <property type="match status" value="1"/>
</dbReference>
<proteinExistence type="predicted"/>
<gene>
    <name evidence="5" type="ORF">WF834_01235</name>
</gene>
<keyword evidence="2" id="KW-0238">DNA-binding</keyword>
<evidence type="ECO:0000256" key="2">
    <source>
        <dbReference type="ARBA" id="ARBA00023125"/>
    </source>
</evidence>
<accession>A0AB35Y0P2</accession>
<organism evidence="5 6">
    <name type="scientific">Faecalibacterium wellingii</name>
    <dbReference type="NCBI Taxonomy" id="2929491"/>
    <lineage>
        <taxon>Bacteria</taxon>
        <taxon>Bacillati</taxon>
        <taxon>Bacillota</taxon>
        <taxon>Clostridia</taxon>
        <taxon>Eubacteriales</taxon>
        <taxon>Oscillospiraceae</taxon>
        <taxon>Faecalibacterium</taxon>
    </lineage>
</organism>
<dbReference type="Proteomes" id="UP001373196">
    <property type="component" value="Unassembled WGS sequence"/>
</dbReference>
<dbReference type="AlphaFoldDB" id="A0AB35Y0P2"/>
<dbReference type="SUPFAM" id="SSF53822">
    <property type="entry name" value="Periplasmic binding protein-like I"/>
    <property type="match status" value="1"/>
</dbReference>
<name>A0AB35Y0P2_9FIRM</name>
<dbReference type="PANTHER" id="PTHR30146">
    <property type="entry name" value="LACI-RELATED TRANSCRIPTIONAL REPRESSOR"/>
    <property type="match status" value="1"/>
</dbReference>
<feature type="domain" description="Transcriptional regulator LacI/GalR-like sensor" evidence="4">
    <location>
        <begin position="17"/>
        <end position="106"/>
    </location>
</feature>
<evidence type="ECO:0000256" key="3">
    <source>
        <dbReference type="ARBA" id="ARBA00023163"/>
    </source>
</evidence>
<evidence type="ECO:0000313" key="6">
    <source>
        <dbReference type="Proteomes" id="UP001373196"/>
    </source>
</evidence>
<sequence>MAFYSENLPRLFFEKITAVFAVSDHYALEFMRFLQGQGIRVPEDVQIIGFDDTLASRESVPALTTIHQDAALRARTAIRRLEALRDGTPCDAGVVLPVELVERESTRRLPCQTL</sequence>
<protein>
    <submittedName>
        <fullName evidence="5">Substrate-binding domain-containing protein</fullName>
    </submittedName>
</protein>
<dbReference type="GO" id="GO:0000976">
    <property type="term" value="F:transcription cis-regulatory region binding"/>
    <property type="evidence" value="ECO:0007669"/>
    <property type="project" value="TreeGrafter"/>
</dbReference>
<comment type="caution">
    <text evidence="5">The sequence shown here is derived from an EMBL/GenBank/DDBJ whole genome shotgun (WGS) entry which is preliminary data.</text>
</comment>
<evidence type="ECO:0000256" key="1">
    <source>
        <dbReference type="ARBA" id="ARBA00023015"/>
    </source>
</evidence>
<evidence type="ECO:0000313" key="5">
    <source>
        <dbReference type="EMBL" id="MEJ5194809.1"/>
    </source>
</evidence>
<dbReference type="InterPro" id="IPR046335">
    <property type="entry name" value="LacI/GalR-like_sensor"/>
</dbReference>
<keyword evidence="1" id="KW-0805">Transcription regulation</keyword>
<dbReference type="InterPro" id="IPR028082">
    <property type="entry name" value="Peripla_BP_I"/>
</dbReference>
<dbReference type="RefSeq" id="WP_339394581.1">
    <property type="nucleotide sequence ID" value="NZ_JBBFGL010000001.1"/>
</dbReference>
<reference evidence="5" key="1">
    <citation type="submission" date="2024-03" db="EMBL/GenBank/DDBJ databases">
        <authorList>
            <person name="Plomp N."/>
            <person name="Harmsen H.J."/>
        </authorList>
    </citation>
    <scope>NUCLEOTIDE SEQUENCE</scope>
    <source>
        <strain evidence="5">HTF-128</strain>
    </source>
</reference>
<dbReference type="Gene3D" id="3.40.50.2300">
    <property type="match status" value="2"/>
</dbReference>